<comment type="similarity">
    <text evidence="1 5">Belongs to the DNA glycosylase MPG family.</text>
</comment>
<evidence type="ECO:0000256" key="5">
    <source>
        <dbReference type="HAMAP-Rule" id="MF_00527"/>
    </source>
</evidence>
<dbReference type="SUPFAM" id="SSF50486">
    <property type="entry name" value="FMT C-terminal domain-like"/>
    <property type="match status" value="1"/>
</dbReference>
<proteinExistence type="inferred from homology"/>
<sequence length="236" mass="24669">MTPGLHELLLGPAPEVAPGLLGSVFVCVRPDGAVALRITELEAYGGPHDSDLPDPGAHTYRGRTARNASMFEAPGRIYVYFTYGLHHAVNFVCRDEGVGGGILVRSGEVVLGHDAAVDRRLATRSTAPADAALARGPGNVARALGLSREDDGAALADLGRHGDPVAAVRAAVDRAPEPSWTGLALPADPAGDVVVTPRTGVTGPGGSEEFPWRYALAGEPSVSPYRKATVKRRRTR</sequence>
<dbReference type="HAMAP" id="MF_00527">
    <property type="entry name" value="3MGH"/>
    <property type="match status" value="1"/>
</dbReference>
<evidence type="ECO:0000256" key="4">
    <source>
        <dbReference type="ARBA" id="ARBA00023204"/>
    </source>
</evidence>
<dbReference type="CDD" id="cd00540">
    <property type="entry name" value="AAG"/>
    <property type="match status" value="1"/>
</dbReference>
<evidence type="ECO:0000313" key="6">
    <source>
        <dbReference type="EMBL" id="GEC99677.1"/>
    </source>
</evidence>
<dbReference type="RefSeq" id="WP_141269870.1">
    <property type="nucleotide sequence ID" value="NZ_BJNW01000015.1"/>
</dbReference>
<accession>A0A4Y4D8Q9</accession>
<name>A0A4Y4D8Q9_KOCVA</name>
<dbReference type="PANTHER" id="PTHR10429:SF0">
    <property type="entry name" value="DNA-3-METHYLADENINE GLYCOSYLASE"/>
    <property type="match status" value="1"/>
</dbReference>
<reference evidence="6 7" key="1">
    <citation type="submission" date="2019-06" db="EMBL/GenBank/DDBJ databases">
        <title>Whole genome shotgun sequence of Kocuria varians NBRC 15358.</title>
        <authorList>
            <person name="Hosoyama A."/>
            <person name="Uohara A."/>
            <person name="Ohji S."/>
            <person name="Ichikawa N."/>
        </authorList>
    </citation>
    <scope>NUCLEOTIDE SEQUENCE [LARGE SCALE GENOMIC DNA]</scope>
    <source>
        <strain evidence="6 7">NBRC 15358</strain>
    </source>
</reference>
<keyword evidence="3 5" id="KW-0378">Hydrolase</keyword>
<keyword evidence="2 5" id="KW-0227">DNA damage</keyword>
<evidence type="ECO:0000256" key="3">
    <source>
        <dbReference type="ARBA" id="ARBA00022801"/>
    </source>
</evidence>
<dbReference type="STRING" id="1272.GCA_900014985_02376"/>
<keyword evidence="4 5" id="KW-0234">DNA repair</keyword>
<evidence type="ECO:0000256" key="1">
    <source>
        <dbReference type="ARBA" id="ARBA00009232"/>
    </source>
</evidence>
<dbReference type="PANTHER" id="PTHR10429">
    <property type="entry name" value="DNA-3-METHYLADENINE GLYCOSYLASE"/>
    <property type="match status" value="1"/>
</dbReference>
<comment type="caution">
    <text evidence="6">The sequence shown here is derived from an EMBL/GenBank/DDBJ whole genome shotgun (WGS) entry which is preliminary data.</text>
</comment>
<organism evidence="6 7">
    <name type="scientific">Kocuria varians</name>
    <name type="common">Micrococcus varians</name>
    <dbReference type="NCBI Taxonomy" id="1272"/>
    <lineage>
        <taxon>Bacteria</taxon>
        <taxon>Bacillati</taxon>
        <taxon>Actinomycetota</taxon>
        <taxon>Actinomycetes</taxon>
        <taxon>Micrococcales</taxon>
        <taxon>Micrococcaceae</taxon>
        <taxon>Kocuria</taxon>
    </lineage>
</organism>
<evidence type="ECO:0000256" key="2">
    <source>
        <dbReference type="ARBA" id="ARBA00022763"/>
    </source>
</evidence>
<dbReference type="EC" id="3.2.2.-" evidence="5"/>
<dbReference type="EMBL" id="BJNW01000015">
    <property type="protein sequence ID" value="GEC99677.1"/>
    <property type="molecule type" value="Genomic_DNA"/>
</dbReference>
<dbReference type="OrthoDB" id="9794313at2"/>
<dbReference type="GO" id="GO:0003677">
    <property type="term" value="F:DNA binding"/>
    <property type="evidence" value="ECO:0007669"/>
    <property type="project" value="InterPro"/>
</dbReference>
<dbReference type="AlphaFoldDB" id="A0A4Y4D8Q9"/>
<dbReference type="Gene3D" id="3.10.300.10">
    <property type="entry name" value="Methylpurine-DNA glycosylase (MPG)"/>
    <property type="match status" value="1"/>
</dbReference>
<evidence type="ECO:0000313" key="7">
    <source>
        <dbReference type="Proteomes" id="UP000315730"/>
    </source>
</evidence>
<gene>
    <name evidence="6" type="ORF">KVA01_18320</name>
</gene>
<keyword evidence="7" id="KW-1185">Reference proteome</keyword>
<protein>
    <recommendedName>
        <fullName evidence="5">Putative 3-methyladenine DNA glycosylase</fullName>
        <ecNumber evidence="5">3.2.2.-</ecNumber>
    </recommendedName>
</protein>
<dbReference type="InterPro" id="IPR036995">
    <property type="entry name" value="MPG_sf"/>
</dbReference>
<dbReference type="InterPro" id="IPR011034">
    <property type="entry name" value="Formyl_transferase-like_C_sf"/>
</dbReference>
<dbReference type="Pfam" id="PF02245">
    <property type="entry name" value="Pur_DNA_glyco"/>
    <property type="match status" value="1"/>
</dbReference>
<dbReference type="InterPro" id="IPR003180">
    <property type="entry name" value="MPG"/>
</dbReference>
<dbReference type="Proteomes" id="UP000315730">
    <property type="component" value="Unassembled WGS sequence"/>
</dbReference>
<dbReference type="GO" id="GO:0006284">
    <property type="term" value="P:base-excision repair"/>
    <property type="evidence" value="ECO:0007669"/>
    <property type="project" value="InterPro"/>
</dbReference>
<dbReference type="GO" id="GO:0003905">
    <property type="term" value="F:alkylbase DNA N-glycosylase activity"/>
    <property type="evidence" value="ECO:0007669"/>
    <property type="project" value="InterPro"/>
</dbReference>